<dbReference type="EC" id="3.1.13.1" evidence="3"/>
<accession>A0A381QUY4</accession>
<dbReference type="Gene3D" id="2.40.50.140">
    <property type="entry name" value="Nucleic acid-binding proteins"/>
    <property type="match status" value="2"/>
</dbReference>
<comment type="catalytic activity">
    <reaction evidence="1">
        <text>Exonucleolytic cleavage in the 3'- to 5'-direction to yield nucleoside 5'-phosphates.</text>
        <dbReference type="EC" id="3.1.13.1"/>
    </reaction>
</comment>
<evidence type="ECO:0000256" key="7">
    <source>
        <dbReference type="ARBA" id="ARBA00022839"/>
    </source>
</evidence>
<dbReference type="SMART" id="SM00316">
    <property type="entry name" value="S1"/>
    <property type="match status" value="1"/>
</dbReference>
<dbReference type="InterPro" id="IPR012340">
    <property type="entry name" value="NA-bd_OB-fold"/>
</dbReference>
<organism evidence="11">
    <name type="scientific">marine metagenome</name>
    <dbReference type="NCBI Taxonomy" id="408172"/>
    <lineage>
        <taxon>unclassified sequences</taxon>
        <taxon>metagenomes</taxon>
        <taxon>ecological metagenomes</taxon>
    </lineage>
</organism>
<reference evidence="11" key="1">
    <citation type="submission" date="2018-05" db="EMBL/GenBank/DDBJ databases">
        <authorList>
            <person name="Lanie J.A."/>
            <person name="Ng W.-L."/>
            <person name="Kazmierczak K.M."/>
            <person name="Andrzejewski T.M."/>
            <person name="Davidsen T.M."/>
            <person name="Wayne K.J."/>
            <person name="Tettelin H."/>
            <person name="Glass J.I."/>
            <person name="Rusch D."/>
            <person name="Podicherti R."/>
            <person name="Tsui H.-C.T."/>
            <person name="Winkler M.E."/>
        </authorList>
    </citation>
    <scope>NUCLEOTIDE SEQUENCE</scope>
</reference>
<dbReference type="AlphaFoldDB" id="A0A381QUY4"/>
<keyword evidence="6" id="KW-0378">Hydrolase</keyword>
<feature type="coiled-coil region" evidence="9">
    <location>
        <begin position="553"/>
        <end position="580"/>
    </location>
</feature>
<dbReference type="SUPFAM" id="SSF50249">
    <property type="entry name" value="Nucleic acid-binding proteins"/>
    <property type="match status" value="3"/>
</dbReference>
<dbReference type="InterPro" id="IPR004476">
    <property type="entry name" value="RNase_II/RNase_R"/>
</dbReference>
<dbReference type="EMBL" id="UINC01001507">
    <property type="protein sequence ID" value="SUZ82448.1"/>
    <property type="molecule type" value="Genomic_DNA"/>
</dbReference>
<dbReference type="Pfam" id="PF00773">
    <property type="entry name" value="RNB"/>
    <property type="match status" value="1"/>
</dbReference>
<comment type="subcellular location">
    <subcellularLocation>
        <location evidence="2">Cytoplasm</location>
    </subcellularLocation>
</comment>
<evidence type="ECO:0000256" key="5">
    <source>
        <dbReference type="ARBA" id="ARBA00022722"/>
    </source>
</evidence>
<dbReference type="PANTHER" id="PTHR23355">
    <property type="entry name" value="RIBONUCLEASE"/>
    <property type="match status" value="1"/>
</dbReference>
<evidence type="ECO:0000256" key="3">
    <source>
        <dbReference type="ARBA" id="ARBA00012163"/>
    </source>
</evidence>
<dbReference type="InterPro" id="IPR011805">
    <property type="entry name" value="RNase_R"/>
</dbReference>
<dbReference type="GO" id="GO:0005829">
    <property type="term" value="C:cytosol"/>
    <property type="evidence" value="ECO:0007669"/>
    <property type="project" value="TreeGrafter"/>
</dbReference>
<feature type="domain" description="S1 motif" evidence="10">
    <location>
        <begin position="588"/>
        <end position="669"/>
    </location>
</feature>
<evidence type="ECO:0000256" key="9">
    <source>
        <dbReference type="SAM" id="Coils"/>
    </source>
</evidence>
<dbReference type="Pfam" id="PF00575">
    <property type="entry name" value="S1"/>
    <property type="match status" value="1"/>
</dbReference>
<gene>
    <name evidence="11" type="ORF">METZ01_LOCUS35302</name>
</gene>
<dbReference type="NCBIfam" id="TIGR02063">
    <property type="entry name" value="RNase_R"/>
    <property type="match status" value="1"/>
</dbReference>
<proteinExistence type="inferred from homology"/>
<keyword evidence="8" id="KW-0694">RNA-binding</keyword>
<evidence type="ECO:0000259" key="10">
    <source>
        <dbReference type="PROSITE" id="PS50126"/>
    </source>
</evidence>
<evidence type="ECO:0000256" key="8">
    <source>
        <dbReference type="ARBA" id="ARBA00022884"/>
    </source>
</evidence>
<evidence type="ECO:0000313" key="11">
    <source>
        <dbReference type="EMBL" id="SUZ82448.1"/>
    </source>
</evidence>
<dbReference type="GO" id="GO:0008859">
    <property type="term" value="F:exoribonuclease II activity"/>
    <property type="evidence" value="ECO:0007669"/>
    <property type="project" value="UniProtKB-EC"/>
</dbReference>
<dbReference type="InterPro" id="IPR040476">
    <property type="entry name" value="CSD2"/>
</dbReference>
<evidence type="ECO:0000256" key="6">
    <source>
        <dbReference type="ARBA" id="ARBA00022801"/>
    </source>
</evidence>
<dbReference type="GO" id="GO:0006402">
    <property type="term" value="P:mRNA catabolic process"/>
    <property type="evidence" value="ECO:0007669"/>
    <property type="project" value="TreeGrafter"/>
</dbReference>
<dbReference type="Pfam" id="PF17876">
    <property type="entry name" value="CSD2"/>
    <property type="match status" value="1"/>
</dbReference>
<dbReference type="InterPro" id="IPR022966">
    <property type="entry name" value="RNase_II/R_CS"/>
</dbReference>
<dbReference type="PROSITE" id="PS50126">
    <property type="entry name" value="S1"/>
    <property type="match status" value="1"/>
</dbReference>
<dbReference type="HAMAP" id="MF_01895">
    <property type="entry name" value="RNase_R"/>
    <property type="match status" value="1"/>
</dbReference>
<dbReference type="Pfam" id="PF08206">
    <property type="entry name" value="OB_RNB"/>
    <property type="match status" value="1"/>
</dbReference>
<dbReference type="InterPro" id="IPR050180">
    <property type="entry name" value="RNR_Ribonuclease"/>
</dbReference>
<evidence type="ECO:0000256" key="4">
    <source>
        <dbReference type="ARBA" id="ARBA00022490"/>
    </source>
</evidence>
<dbReference type="PANTHER" id="PTHR23355:SF9">
    <property type="entry name" value="DIS3-LIKE EXONUCLEASE 2"/>
    <property type="match status" value="1"/>
</dbReference>
<evidence type="ECO:0000256" key="2">
    <source>
        <dbReference type="ARBA" id="ARBA00004496"/>
    </source>
</evidence>
<dbReference type="InterPro" id="IPR011129">
    <property type="entry name" value="CSD"/>
</dbReference>
<dbReference type="SMART" id="SM00357">
    <property type="entry name" value="CSP"/>
    <property type="match status" value="1"/>
</dbReference>
<sequence>MGVSEKNYRTFRRTVNELLNDRSLIRARGGALVLASTGERVRGTLALTSHGYGFVSTDERSDDIFVGRKNLKGALNGDTVDVIVLPATRRHRSEGIINQVVARKGDQFIGTVIGNRGHFKLLIEPVSPRRGIVLDTKKGDSISDGDIVLAKVTDWGSPNSPVVTKLIERVGSVENAEDDMAVVCYKYDLTPEFPNRVEKESSKWTDQDIKNEIPNRTDLRDLVTLTIDPWDARDVDDAVSIQWNEDGNIVVGVHIADVSFFVREGSELDREARMRGNTVYFAEGTVRMLPDNLSAELCSLLPDVDRLAMSVLMELDASFNVISIRIEKSVIQNKHRLTYREVQKVLDGEKGAFSNELRELNKVAKGLTEKRHQAGSIDFDIPEPIFKLADGGIPHEITPSERLESHRLVEEFMLLANREVSKKVIKRRKRKDEFIFRIHDEPPENDMERFVGVLRRLSLGENIPQRLKPADFRDILAMVEASPYRDLIEKLALRTMSKAVYSVHNRGHFGLAFRTYTHFTSPIRRFSDVLVHRYLKKHILNDDSIKGISRDTASAIAKEVTEAEIKSVEAEREYIKLKQIRWLSQHIGEKFDAIISGVISAGFFVELENTMVEGFVSIDSLKDDTYFYDELEFAIIGKRYGEKYQLGRSVRIRVRSVSLEKRRADFDLVD</sequence>
<keyword evidence="5" id="KW-0540">Nuclease</keyword>
<dbReference type="NCBIfam" id="TIGR00358">
    <property type="entry name" value="3_prime_RNase"/>
    <property type="match status" value="1"/>
</dbReference>
<dbReference type="PROSITE" id="PS01175">
    <property type="entry name" value="RIBONUCLEASE_II"/>
    <property type="match status" value="1"/>
</dbReference>
<dbReference type="InterPro" id="IPR001900">
    <property type="entry name" value="RNase_II/R"/>
</dbReference>
<protein>
    <recommendedName>
        <fullName evidence="3">exoribonuclease II</fullName>
        <ecNumber evidence="3">3.1.13.1</ecNumber>
    </recommendedName>
</protein>
<evidence type="ECO:0000256" key="1">
    <source>
        <dbReference type="ARBA" id="ARBA00001849"/>
    </source>
</evidence>
<dbReference type="SMART" id="SM00955">
    <property type="entry name" value="RNB"/>
    <property type="match status" value="1"/>
</dbReference>
<keyword evidence="4" id="KW-0963">Cytoplasm</keyword>
<name>A0A381QUY4_9ZZZZ</name>
<dbReference type="GO" id="GO:0003723">
    <property type="term" value="F:RNA binding"/>
    <property type="evidence" value="ECO:0007669"/>
    <property type="project" value="UniProtKB-KW"/>
</dbReference>
<dbReference type="InterPro" id="IPR013223">
    <property type="entry name" value="RNase_B_OB_dom"/>
</dbReference>
<dbReference type="InterPro" id="IPR003029">
    <property type="entry name" value="S1_domain"/>
</dbReference>
<keyword evidence="7" id="KW-0269">Exonuclease</keyword>
<keyword evidence="9" id="KW-0175">Coiled coil</keyword>
<dbReference type="CDD" id="cd04471">
    <property type="entry name" value="S1_RNase_R"/>
    <property type="match status" value="1"/>
</dbReference>